<protein>
    <submittedName>
        <fullName evidence="1">12451_t:CDS:1</fullName>
    </submittedName>
</protein>
<gene>
    <name evidence="1" type="ORF">DERYTH_LOCUS27475</name>
</gene>
<feature type="non-terminal residue" evidence="1">
    <location>
        <position position="1"/>
    </location>
</feature>
<name>A0A9N9KDE6_9GLOM</name>
<sequence>FNDDSLKKSSGSFLLQENNDLVHDKLEFKYITKQNSIIDFNNLLFSDEDLKMNDSSSDNSNKF</sequence>
<dbReference type="AlphaFoldDB" id="A0A9N9KDE6"/>
<feature type="non-terminal residue" evidence="1">
    <location>
        <position position="63"/>
    </location>
</feature>
<accession>A0A9N9KDE6</accession>
<reference evidence="1" key="1">
    <citation type="submission" date="2021-06" db="EMBL/GenBank/DDBJ databases">
        <authorList>
            <person name="Kallberg Y."/>
            <person name="Tangrot J."/>
            <person name="Rosling A."/>
        </authorList>
    </citation>
    <scope>NUCLEOTIDE SEQUENCE</scope>
    <source>
        <strain evidence="1">MA453B</strain>
    </source>
</reference>
<proteinExistence type="predicted"/>
<organism evidence="1 2">
    <name type="scientific">Dentiscutata erythropus</name>
    <dbReference type="NCBI Taxonomy" id="1348616"/>
    <lineage>
        <taxon>Eukaryota</taxon>
        <taxon>Fungi</taxon>
        <taxon>Fungi incertae sedis</taxon>
        <taxon>Mucoromycota</taxon>
        <taxon>Glomeromycotina</taxon>
        <taxon>Glomeromycetes</taxon>
        <taxon>Diversisporales</taxon>
        <taxon>Gigasporaceae</taxon>
        <taxon>Dentiscutata</taxon>
    </lineage>
</organism>
<dbReference type="EMBL" id="CAJVPY010063275">
    <property type="protein sequence ID" value="CAG8823306.1"/>
    <property type="molecule type" value="Genomic_DNA"/>
</dbReference>
<dbReference type="Proteomes" id="UP000789405">
    <property type="component" value="Unassembled WGS sequence"/>
</dbReference>
<comment type="caution">
    <text evidence="1">The sequence shown here is derived from an EMBL/GenBank/DDBJ whole genome shotgun (WGS) entry which is preliminary data.</text>
</comment>
<evidence type="ECO:0000313" key="2">
    <source>
        <dbReference type="Proteomes" id="UP000789405"/>
    </source>
</evidence>
<keyword evidence="2" id="KW-1185">Reference proteome</keyword>
<evidence type="ECO:0000313" key="1">
    <source>
        <dbReference type="EMBL" id="CAG8823306.1"/>
    </source>
</evidence>